<keyword evidence="5" id="KW-1185">Reference proteome</keyword>
<dbReference type="AlphaFoldDB" id="A0A3M7MA20"/>
<dbReference type="Gene3D" id="2.60.120.330">
    <property type="entry name" value="B-lactam Antibiotic, Isopenicillin N Synthase, Chain"/>
    <property type="match status" value="1"/>
</dbReference>
<evidence type="ECO:0000259" key="3">
    <source>
        <dbReference type="PROSITE" id="PS51471"/>
    </source>
</evidence>
<evidence type="ECO:0000313" key="5">
    <source>
        <dbReference type="Proteomes" id="UP000265663"/>
    </source>
</evidence>
<dbReference type="Proteomes" id="UP000265663">
    <property type="component" value="Unassembled WGS sequence"/>
</dbReference>
<dbReference type="InterPro" id="IPR044861">
    <property type="entry name" value="IPNS-like_FE2OG_OXY"/>
</dbReference>
<comment type="similarity">
    <text evidence="1 2">Belongs to the iron/ascorbate-dependent oxidoreductase family.</text>
</comment>
<dbReference type="GO" id="GO:0046872">
    <property type="term" value="F:metal ion binding"/>
    <property type="evidence" value="ECO:0007669"/>
    <property type="project" value="UniProtKB-KW"/>
</dbReference>
<dbReference type="GO" id="GO:0016491">
    <property type="term" value="F:oxidoreductase activity"/>
    <property type="evidence" value="ECO:0007669"/>
    <property type="project" value="UniProtKB-KW"/>
</dbReference>
<sequence>MVTSILLNASQFRAGTSSERSQYSKSLLEQLSKNGFARIRNHGIDSQRVEETFEWGKKFFALPLEEKRKVLNPPGPRPQRGWSTLGAEKTSTLYGKLMGHAVAEDLKDAREHFDFGTPDDNMFESRWPDEASLPGFRAHLEDFFRICEKLSLEIMQALEEAMGVPEGTFCQQCLPNASEFRINHYPAMSAEALQDRKVERIWPHYDLGVITLLFTDCVGGLEFEDRERPKEFLQVDQVDKTDLIVNISETMEHWTAKALPAGLHRVTSPKDTELDAEGNGIVPERYSIAYFCKAARQAHVMPLQPFQGDNPVDAKEPMTALEFQQKRLLTAY</sequence>
<dbReference type="OrthoDB" id="288590at2759"/>
<dbReference type="InterPro" id="IPR005123">
    <property type="entry name" value="Oxoglu/Fe-dep_dioxygenase_dom"/>
</dbReference>
<dbReference type="Pfam" id="PF14226">
    <property type="entry name" value="DIOX_N"/>
    <property type="match status" value="1"/>
</dbReference>
<evidence type="ECO:0000256" key="2">
    <source>
        <dbReference type="RuleBase" id="RU003682"/>
    </source>
</evidence>
<keyword evidence="2" id="KW-0560">Oxidoreductase</keyword>
<feature type="domain" description="Fe2OG dioxygenase" evidence="3">
    <location>
        <begin position="176"/>
        <end position="294"/>
    </location>
</feature>
<keyword evidence="2" id="KW-0408">Iron</keyword>
<keyword evidence="2" id="KW-0479">Metal-binding</keyword>
<evidence type="ECO:0000256" key="1">
    <source>
        <dbReference type="ARBA" id="ARBA00008056"/>
    </source>
</evidence>
<reference evidence="4 5" key="1">
    <citation type="journal article" date="2014" name="PLoS ONE">
        <title>De novo Genome Assembly of the Fungal Plant Pathogen Pyrenophora semeniperda.</title>
        <authorList>
            <person name="Soliai M.M."/>
            <person name="Meyer S.E."/>
            <person name="Udall J.A."/>
            <person name="Elzinga D.E."/>
            <person name="Hermansen R.A."/>
            <person name="Bodily P.M."/>
            <person name="Hart A.A."/>
            <person name="Coleman C.E."/>
        </authorList>
    </citation>
    <scope>NUCLEOTIDE SEQUENCE [LARGE SCALE GENOMIC DNA]</scope>
    <source>
        <strain evidence="4 5">CCB06</strain>
        <tissue evidence="4">Mycelium</tissue>
    </source>
</reference>
<dbReference type="InterPro" id="IPR026992">
    <property type="entry name" value="DIOX_N"/>
</dbReference>
<organism evidence="4 5">
    <name type="scientific">Pyrenophora seminiperda CCB06</name>
    <dbReference type="NCBI Taxonomy" id="1302712"/>
    <lineage>
        <taxon>Eukaryota</taxon>
        <taxon>Fungi</taxon>
        <taxon>Dikarya</taxon>
        <taxon>Ascomycota</taxon>
        <taxon>Pezizomycotina</taxon>
        <taxon>Dothideomycetes</taxon>
        <taxon>Pleosporomycetidae</taxon>
        <taxon>Pleosporales</taxon>
        <taxon>Pleosporineae</taxon>
        <taxon>Pleosporaceae</taxon>
        <taxon>Pyrenophora</taxon>
    </lineage>
</organism>
<dbReference type="GO" id="GO:0044283">
    <property type="term" value="P:small molecule biosynthetic process"/>
    <property type="evidence" value="ECO:0007669"/>
    <property type="project" value="UniProtKB-ARBA"/>
</dbReference>
<gene>
    <name evidence="4" type="ORF">GMOD_00005919</name>
</gene>
<dbReference type="InterPro" id="IPR050231">
    <property type="entry name" value="Iron_ascorbate_oxido_reductase"/>
</dbReference>
<protein>
    <submittedName>
        <fullName evidence="4">Gibberellin 2-oxidase</fullName>
    </submittedName>
</protein>
<name>A0A3M7MA20_9PLEO</name>
<dbReference type="PROSITE" id="PS51471">
    <property type="entry name" value="FE2OG_OXY"/>
    <property type="match status" value="1"/>
</dbReference>
<dbReference type="Pfam" id="PF03171">
    <property type="entry name" value="2OG-FeII_Oxy"/>
    <property type="match status" value="1"/>
</dbReference>
<accession>A0A3M7MA20</accession>
<dbReference type="PANTHER" id="PTHR47990">
    <property type="entry name" value="2-OXOGLUTARATE (2OG) AND FE(II)-DEPENDENT OXYGENASE SUPERFAMILY PROTEIN-RELATED"/>
    <property type="match status" value="1"/>
</dbReference>
<dbReference type="InterPro" id="IPR027443">
    <property type="entry name" value="IPNS-like_sf"/>
</dbReference>
<proteinExistence type="inferred from homology"/>
<dbReference type="SUPFAM" id="SSF51197">
    <property type="entry name" value="Clavaminate synthase-like"/>
    <property type="match status" value="1"/>
</dbReference>
<evidence type="ECO:0000313" key="4">
    <source>
        <dbReference type="EMBL" id="RMZ71373.1"/>
    </source>
</evidence>
<dbReference type="EMBL" id="KE747826">
    <property type="protein sequence ID" value="RMZ71373.1"/>
    <property type="molecule type" value="Genomic_DNA"/>
</dbReference>